<keyword evidence="3" id="KW-1185">Reference proteome</keyword>
<dbReference type="GO" id="GO:0035091">
    <property type="term" value="F:phosphatidylinositol binding"/>
    <property type="evidence" value="ECO:0007669"/>
    <property type="project" value="InterPro"/>
</dbReference>
<sequence length="155" mass="18605">MIPHISYNEEQNINFNNLPILSYLKNQRKKQVQYVKFRMQTVKIHKNFAEYQVEVNEYGKIWIMEIRYSTLLQFYQKLKKLFGIKIAFPSKVLFGNLCPDTLKKRAIRIQKFLQELGSNYQLINSDECTQFLTKQQYYGTQIIDLTEIEEFELDA</sequence>
<evidence type="ECO:0000313" key="2">
    <source>
        <dbReference type="EMBL" id="CAD8100071.1"/>
    </source>
</evidence>
<name>A0A8S1PB38_9CILI</name>
<feature type="domain" description="PX" evidence="1">
    <location>
        <begin position="29"/>
        <end position="139"/>
    </location>
</feature>
<gene>
    <name evidence="2" type="ORF">PSON_ATCC_30995.1.T0730053</name>
</gene>
<dbReference type="Pfam" id="PF00787">
    <property type="entry name" value="PX"/>
    <property type="match status" value="1"/>
</dbReference>
<proteinExistence type="predicted"/>
<dbReference type="CDD" id="cd06093">
    <property type="entry name" value="PX_domain"/>
    <property type="match status" value="1"/>
</dbReference>
<comment type="caution">
    <text evidence="2">The sequence shown here is derived from an EMBL/GenBank/DDBJ whole genome shotgun (WGS) entry which is preliminary data.</text>
</comment>
<dbReference type="EMBL" id="CAJJDN010000073">
    <property type="protein sequence ID" value="CAD8100071.1"/>
    <property type="molecule type" value="Genomic_DNA"/>
</dbReference>
<dbReference type="PROSITE" id="PS50195">
    <property type="entry name" value="PX"/>
    <property type="match status" value="1"/>
</dbReference>
<evidence type="ECO:0000259" key="1">
    <source>
        <dbReference type="PROSITE" id="PS50195"/>
    </source>
</evidence>
<accession>A0A8S1PB38</accession>
<dbReference type="OrthoDB" id="288247at2759"/>
<organism evidence="2 3">
    <name type="scientific">Paramecium sonneborni</name>
    <dbReference type="NCBI Taxonomy" id="65129"/>
    <lineage>
        <taxon>Eukaryota</taxon>
        <taxon>Sar</taxon>
        <taxon>Alveolata</taxon>
        <taxon>Ciliophora</taxon>
        <taxon>Intramacronucleata</taxon>
        <taxon>Oligohymenophorea</taxon>
        <taxon>Peniculida</taxon>
        <taxon>Parameciidae</taxon>
        <taxon>Paramecium</taxon>
    </lineage>
</organism>
<reference evidence="2" key="1">
    <citation type="submission" date="2021-01" db="EMBL/GenBank/DDBJ databases">
        <authorList>
            <consortium name="Genoscope - CEA"/>
            <person name="William W."/>
        </authorList>
    </citation>
    <scope>NUCLEOTIDE SEQUENCE</scope>
</reference>
<evidence type="ECO:0000313" key="3">
    <source>
        <dbReference type="Proteomes" id="UP000692954"/>
    </source>
</evidence>
<dbReference type="InterPro" id="IPR001683">
    <property type="entry name" value="PX_dom"/>
</dbReference>
<protein>
    <recommendedName>
        <fullName evidence="1">PX domain-containing protein</fullName>
    </recommendedName>
</protein>
<dbReference type="AlphaFoldDB" id="A0A8S1PB38"/>
<dbReference type="Proteomes" id="UP000692954">
    <property type="component" value="Unassembled WGS sequence"/>
</dbReference>